<name>E1YDN7_9BACT</name>
<accession>E1YDN7</accession>
<dbReference type="AlphaFoldDB" id="E1YDN7"/>
<proteinExistence type="predicted"/>
<organism evidence="1">
    <name type="scientific">uncultured Desulfobacterium sp</name>
    <dbReference type="NCBI Taxonomy" id="201089"/>
    <lineage>
        <taxon>Bacteria</taxon>
        <taxon>Pseudomonadati</taxon>
        <taxon>Thermodesulfobacteriota</taxon>
        <taxon>Desulfobacteria</taxon>
        <taxon>Desulfobacterales</taxon>
        <taxon>Desulfobacteriaceae</taxon>
        <taxon>Desulfobacterium</taxon>
        <taxon>environmental samples</taxon>
    </lineage>
</organism>
<sequence length="48" mass="5727">MHHFGETLVCLKNLPIYYFYKLNIIFISSIKHIHGKIKKTAIYMTSNR</sequence>
<reference evidence="1" key="1">
    <citation type="journal article" date="2011" name="Environ. Microbiol.">
        <title>Genomic insights into the metabolic potential of the polycyclic aromatic hydrocarbon degrading sulfate-reducing Deltaproteobacterium N47.</title>
        <authorList>
            <person name="Bergmann F."/>
            <person name="Selesi D."/>
            <person name="Weinmaier T."/>
            <person name="Tischler P."/>
            <person name="Rattei T."/>
            <person name="Meckenstock R.U."/>
        </authorList>
    </citation>
    <scope>NUCLEOTIDE SEQUENCE</scope>
</reference>
<dbReference type="EMBL" id="FR695868">
    <property type="protein sequence ID" value="CBX28681.1"/>
    <property type="molecule type" value="Genomic_DNA"/>
</dbReference>
<evidence type="ECO:0000313" key="1">
    <source>
        <dbReference type="EMBL" id="CBX28681.1"/>
    </source>
</evidence>
<gene>
    <name evidence="1" type="ORF">N47_G40050</name>
</gene>
<protein>
    <submittedName>
        <fullName evidence="1">Uncharacterized protein</fullName>
    </submittedName>
</protein>